<dbReference type="GO" id="GO:0031012">
    <property type="term" value="C:extracellular matrix"/>
    <property type="evidence" value="ECO:0007669"/>
    <property type="project" value="TreeGrafter"/>
</dbReference>
<evidence type="ECO:0000313" key="4">
    <source>
        <dbReference type="Ensembl" id="ENSSANP00000065436.1"/>
    </source>
</evidence>
<protein>
    <submittedName>
        <fullName evidence="4">Extracellular matrix protein 2-like</fullName>
    </submittedName>
</protein>
<evidence type="ECO:0000256" key="1">
    <source>
        <dbReference type="ARBA" id="ARBA00022614"/>
    </source>
</evidence>
<keyword evidence="1" id="KW-0433">Leucine-rich repeat</keyword>
<proteinExistence type="predicted"/>
<feature type="region of interest" description="Disordered" evidence="3">
    <location>
        <begin position="1"/>
        <end position="21"/>
    </location>
</feature>
<reference evidence="4" key="1">
    <citation type="submission" date="2025-08" db="UniProtKB">
        <authorList>
            <consortium name="Ensembl"/>
        </authorList>
    </citation>
    <scope>IDENTIFICATION</scope>
</reference>
<feature type="compositionally biased region" description="Basic and acidic residues" evidence="3">
    <location>
        <begin position="1"/>
        <end position="15"/>
    </location>
</feature>
<evidence type="ECO:0000256" key="2">
    <source>
        <dbReference type="ARBA" id="ARBA00022737"/>
    </source>
</evidence>
<dbReference type="AlphaFoldDB" id="A0A671Q1M5"/>
<evidence type="ECO:0000256" key="3">
    <source>
        <dbReference type="SAM" id="MobiDB-lite"/>
    </source>
</evidence>
<feature type="compositionally biased region" description="Polar residues" evidence="3">
    <location>
        <begin position="74"/>
        <end position="83"/>
    </location>
</feature>
<accession>A0A671Q1M5</accession>
<dbReference type="FunFam" id="3.80.10.10:FF:000772">
    <property type="entry name" value="Extracellular matrix protein 2"/>
    <property type="match status" value="1"/>
</dbReference>
<dbReference type="InterPro" id="IPR043184">
    <property type="entry name" value="ECM2"/>
</dbReference>
<dbReference type="Gene3D" id="3.80.10.10">
    <property type="entry name" value="Ribonuclease Inhibitor"/>
    <property type="match status" value="4"/>
</dbReference>
<name>A0A671Q1M5_9TELE</name>
<dbReference type="GO" id="GO:0008201">
    <property type="term" value="F:heparin binding"/>
    <property type="evidence" value="ECO:0007669"/>
    <property type="project" value="TreeGrafter"/>
</dbReference>
<organism evidence="4 5">
    <name type="scientific">Sinocyclocheilus anshuiensis</name>
    <dbReference type="NCBI Taxonomy" id="1608454"/>
    <lineage>
        <taxon>Eukaryota</taxon>
        <taxon>Metazoa</taxon>
        <taxon>Chordata</taxon>
        <taxon>Craniata</taxon>
        <taxon>Vertebrata</taxon>
        <taxon>Euteleostomi</taxon>
        <taxon>Actinopterygii</taxon>
        <taxon>Neopterygii</taxon>
        <taxon>Teleostei</taxon>
        <taxon>Ostariophysi</taxon>
        <taxon>Cypriniformes</taxon>
        <taxon>Cyprinidae</taxon>
        <taxon>Cyprininae</taxon>
        <taxon>Sinocyclocheilus</taxon>
    </lineage>
</organism>
<dbReference type="GO" id="GO:0010811">
    <property type="term" value="P:positive regulation of cell-substrate adhesion"/>
    <property type="evidence" value="ECO:0007669"/>
    <property type="project" value="TreeGrafter"/>
</dbReference>
<sequence>MAAFAGEKRTNEAQRTRQVSDTAANTQVIMPVCCTGCYCCYSGRSMCILAVHDKEEEEEEGKEEETAEEEENDASNSTSTQDSLPEGCQVGESRVSCKQIGLSHLPVITNQEVTILELPGNNLTRIPPSGFSGLPDLEELDLSLNKLDDSSFGLSLFMNLTKLKILKLDANELTTVPRLPSSLEDLKINNNKINQLASHSFKGLTNLKVLELTGNILYESSIAPWAFKPLKALKYLRLDKNRFSGIPAGLPPSIEDLRLQDNQIVEVQDRLLDKCVHLKVLDLSHNLLKENSIYPEAWINLRKLETLDLSHNQMAVVPSDLPRALRQLSLQHNHIHSIPPYSLSHLRPGLQSLHLSHNLLEEHGVLGKSFRGVYQTLEELHLDNNRFQRVPHNMRYFKNLRLLRLDHNRIRYVHLMKSICKVKRTEDSPLSTVHLEYNYINVIKIHRAAFSCLRDSSKIILEPQSQTQG</sequence>
<dbReference type="InterPro" id="IPR001611">
    <property type="entry name" value="Leu-rich_rpt"/>
</dbReference>
<dbReference type="Ensembl" id="ENSSANT00000069563.1">
    <property type="protein sequence ID" value="ENSSANP00000065436.1"/>
    <property type="gene ID" value="ENSSANG00000032612.1"/>
</dbReference>
<feature type="compositionally biased region" description="Acidic residues" evidence="3">
    <location>
        <begin position="58"/>
        <end position="73"/>
    </location>
</feature>
<dbReference type="Pfam" id="PF00560">
    <property type="entry name" value="LRR_1"/>
    <property type="match status" value="1"/>
</dbReference>
<dbReference type="InterPro" id="IPR003591">
    <property type="entry name" value="Leu-rich_rpt_typical-subtyp"/>
</dbReference>
<gene>
    <name evidence="4" type="primary">LOC107671966</name>
</gene>
<dbReference type="PROSITE" id="PS51450">
    <property type="entry name" value="LRR"/>
    <property type="match status" value="1"/>
</dbReference>
<dbReference type="GO" id="GO:0030198">
    <property type="term" value="P:extracellular matrix organization"/>
    <property type="evidence" value="ECO:0007669"/>
    <property type="project" value="TreeGrafter"/>
</dbReference>
<dbReference type="PANTHER" id="PTHR46544">
    <property type="entry name" value="EXTRACELLULAR MATRIX PROTEIN 2-RELATED"/>
    <property type="match status" value="1"/>
</dbReference>
<dbReference type="InterPro" id="IPR032675">
    <property type="entry name" value="LRR_dom_sf"/>
</dbReference>
<dbReference type="Pfam" id="PF13855">
    <property type="entry name" value="LRR_8"/>
    <property type="match status" value="3"/>
</dbReference>
<dbReference type="FunFam" id="3.80.10.10:FF:001007">
    <property type="entry name" value="Si:dkey-32e6.6"/>
    <property type="match status" value="1"/>
</dbReference>
<dbReference type="PANTHER" id="PTHR46544:SF2">
    <property type="entry name" value="EXTRACELLULAR MATRIX PROTEIN 2-RELATED"/>
    <property type="match status" value="1"/>
</dbReference>
<dbReference type="SMART" id="SM00364">
    <property type="entry name" value="LRR_BAC"/>
    <property type="match status" value="5"/>
</dbReference>
<keyword evidence="2" id="KW-0677">Repeat</keyword>
<keyword evidence="5" id="KW-1185">Reference proteome</keyword>
<dbReference type="Proteomes" id="UP000472260">
    <property type="component" value="Unassembled WGS sequence"/>
</dbReference>
<dbReference type="SMART" id="SM00369">
    <property type="entry name" value="LRR_TYP"/>
    <property type="match status" value="10"/>
</dbReference>
<reference evidence="4" key="2">
    <citation type="submission" date="2025-09" db="UniProtKB">
        <authorList>
            <consortium name="Ensembl"/>
        </authorList>
    </citation>
    <scope>IDENTIFICATION</scope>
</reference>
<feature type="region of interest" description="Disordered" evidence="3">
    <location>
        <begin position="58"/>
        <end position="88"/>
    </location>
</feature>
<dbReference type="GO" id="GO:0070052">
    <property type="term" value="F:collagen V binding"/>
    <property type="evidence" value="ECO:0007669"/>
    <property type="project" value="TreeGrafter"/>
</dbReference>
<evidence type="ECO:0000313" key="5">
    <source>
        <dbReference type="Proteomes" id="UP000472260"/>
    </source>
</evidence>
<dbReference type="SUPFAM" id="SSF52047">
    <property type="entry name" value="RNI-like"/>
    <property type="match status" value="1"/>
</dbReference>
<dbReference type="PRINTS" id="PR00019">
    <property type="entry name" value="LEURICHRPT"/>
</dbReference>